<evidence type="ECO:0000313" key="3">
    <source>
        <dbReference type="WBParaSite" id="NBR_0000686201-mRNA-1"/>
    </source>
</evidence>
<evidence type="ECO:0000313" key="1">
    <source>
        <dbReference type="EMBL" id="VDL70452.1"/>
    </source>
</evidence>
<accession>A0A0N4XVM4</accession>
<organism evidence="3">
    <name type="scientific">Nippostrongylus brasiliensis</name>
    <name type="common">Rat hookworm</name>
    <dbReference type="NCBI Taxonomy" id="27835"/>
    <lineage>
        <taxon>Eukaryota</taxon>
        <taxon>Metazoa</taxon>
        <taxon>Ecdysozoa</taxon>
        <taxon>Nematoda</taxon>
        <taxon>Chromadorea</taxon>
        <taxon>Rhabditida</taxon>
        <taxon>Rhabditina</taxon>
        <taxon>Rhabditomorpha</taxon>
        <taxon>Strongyloidea</taxon>
        <taxon>Heligmosomidae</taxon>
        <taxon>Nippostrongylus</taxon>
    </lineage>
</organism>
<gene>
    <name evidence="1" type="ORF">NBR_LOCUS6863</name>
</gene>
<dbReference type="Proteomes" id="UP000271162">
    <property type="component" value="Unassembled WGS sequence"/>
</dbReference>
<dbReference type="WBParaSite" id="NBR_0000686201-mRNA-1">
    <property type="protein sequence ID" value="NBR_0000686201-mRNA-1"/>
    <property type="gene ID" value="NBR_0000686201"/>
</dbReference>
<dbReference type="EMBL" id="UYSL01019836">
    <property type="protein sequence ID" value="VDL70452.1"/>
    <property type="molecule type" value="Genomic_DNA"/>
</dbReference>
<protein>
    <submittedName>
        <fullName evidence="3">Torso-like protein</fullName>
    </submittedName>
</protein>
<keyword evidence="2" id="KW-1185">Reference proteome</keyword>
<sequence length="227" mass="26268">MLPTTDIEPKNLLEKTVQNMNDPTTHQYSPETLKEFLRYYKSFMLSHILYHRGENVNIAVEDDYAVKTRPWYNNCVNRSYDMPPPSEWGKAWISENYDYMPFMESWHLDAGDTTHVMEDLDLELKLQARTYSERLMANELTYVLKYGNLLSGKWRPEILREMILRDEIPKIALSMLSAKAENSKFGEKSRDIDAAADTVREPLTEIDKNTNVIAADISGTGFLLLSS</sequence>
<evidence type="ECO:0000313" key="2">
    <source>
        <dbReference type="Proteomes" id="UP000271162"/>
    </source>
</evidence>
<reference evidence="3" key="1">
    <citation type="submission" date="2017-02" db="UniProtKB">
        <authorList>
            <consortium name="WormBaseParasite"/>
        </authorList>
    </citation>
    <scope>IDENTIFICATION</scope>
</reference>
<proteinExistence type="predicted"/>
<dbReference type="AlphaFoldDB" id="A0A0N4XVM4"/>
<name>A0A0N4XVM4_NIPBR</name>
<reference evidence="1 2" key="2">
    <citation type="submission" date="2018-11" db="EMBL/GenBank/DDBJ databases">
        <authorList>
            <consortium name="Pathogen Informatics"/>
        </authorList>
    </citation>
    <scope>NUCLEOTIDE SEQUENCE [LARGE SCALE GENOMIC DNA]</scope>
</reference>